<dbReference type="Pfam" id="PF12708">
    <property type="entry name" value="Pect-lyase_RHGA_epim"/>
    <property type="match status" value="1"/>
</dbReference>
<dbReference type="PANTHER" id="PTHR31339:SF0">
    <property type="entry name" value="PECTIN LYASE-LIKE SUPERFAMILY PROTEIN"/>
    <property type="match status" value="1"/>
</dbReference>
<comment type="caution">
    <text evidence="8">The sequence shown here is derived from an EMBL/GenBank/DDBJ whole genome shotgun (WGS) entry which is preliminary data.</text>
</comment>
<evidence type="ECO:0000313" key="17">
    <source>
        <dbReference type="Proteomes" id="UP000260783"/>
    </source>
</evidence>
<reference evidence="10 15" key="3">
    <citation type="submission" date="2018-03" db="EMBL/GenBank/DDBJ databases">
        <title>Complete genome sequencing of Faecalibacterium prausnitzii strains isolated from the human gut.</title>
        <authorList>
            <person name="Fitzgerald B.C."/>
            <person name="Shkoporov A.N."/>
            <person name="Ross P.R."/>
            <person name="Hill C."/>
        </authorList>
    </citation>
    <scope>NUCLEOTIDE SEQUENCE [LARGE SCALE GENOMIC DNA]</scope>
    <source>
        <strain evidence="10 15">ATCC 27768</strain>
    </source>
</reference>
<name>A0A2A6ZXK7_9FIRM</name>
<dbReference type="InterPro" id="IPR051801">
    <property type="entry name" value="GH28_Enzymes"/>
</dbReference>
<dbReference type="SUPFAM" id="SSF51126">
    <property type="entry name" value="Pectin lyase-like"/>
    <property type="match status" value="1"/>
</dbReference>
<dbReference type="Pfam" id="PF00295">
    <property type="entry name" value="Glyco_hydro_28"/>
    <property type="match status" value="1"/>
</dbReference>
<dbReference type="GeneID" id="75066858"/>
<dbReference type="GO" id="GO:0005975">
    <property type="term" value="P:carbohydrate metabolic process"/>
    <property type="evidence" value="ECO:0007669"/>
    <property type="project" value="InterPro"/>
</dbReference>
<dbReference type="InterPro" id="IPR000743">
    <property type="entry name" value="Glyco_hydro_28"/>
</dbReference>
<dbReference type="Proteomes" id="UP000252378">
    <property type="component" value="Unassembled WGS sequence"/>
</dbReference>
<dbReference type="AlphaFoldDB" id="A0A2A6ZXK7"/>
<organism evidence="8 13">
    <name type="scientific">Faecalibacterium prausnitzii</name>
    <dbReference type="NCBI Taxonomy" id="853"/>
    <lineage>
        <taxon>Bacteria</taxon>
        <taxon>Bacillati</taxon>
        <taxon>Bacillota</taxon>
        <taxon>Clostridia</taxon>
        <taxon>Eubacteriales</taxon>
        <taxon>Oscillospiraceae</taxon>
        <taxon>Faecalibacterium</taxon>
    </lineage>
</organism>
<evidence type="ECO:0000313" key="14">
    <source>
        <dbReference type="Proteomes" id="UP000220157"/>
    </source>
</evidence>
<dbReference type="Proteomes" id="UP000220157">
    <property type="component" value="Unassembled WGS sequence"/>
</dbReference>
<evidence type="ECO:0000256" key="1">
    <source>
        <dbReference type="ARBA" id="ARBA00008834"/>
    </source>
</evidence>
<evidence type="ECO:0000313" key="7">
    <source>
        <dbReference type="EMBL" id="MSC80136.1"/>
    </source>
</evidence>
<feature type="domain" description="Rhamnogalacturonase A/B/Epimerase-like pectate lyase" evidence="5">
    <location>
        <begin position="4"/>
        <end position="58"/>
    </location>
</feature>
<keyword evidence="3 4" id="KW-0326">Glycosidase</keyword>
<evidence type="ECO:0000313" key="9">
    <source>
        <dbReference type="EMBL" id="PDX74727.1"/>
    </source>
</evidence>
<reference evidence="16 17" key="4">
    <citation type="submission" date="2018-08" db="EMBL/GenBank/DDBJ databases">
        <title>A genome reference for cultivated species of the human gut microbiota.</title>
        <authorList>
            <person name="Zou Y."/>
            <person name="Xue W."/>
            <person name="Luo G."/>
        </authorList>
    </citation>
    <scope>NUCLEOTIDE SEQUENCE [LARGE SCALE GENOMIC DNA]</scope>
    <source>
        <strain evidence="12 17">AF29-11BH</strain>
        <strain evidence="11 16">AF31-14AC</strain>
    </source>
</reference>
<dbReference type="RefSeq" id="WP_005920184.1">
    <property type="nucleotide sequence ID" value="NZ_BNEV01000045.1"/>
</dbReference>
<proteinExistence type="inferred from homology"/>
<evidence type="ECO:0000313" key="10">
    <source>
        <dbReference type="EMBL" id="RCH47001.1"/>
    </source>
</evidence>
<evidence type="ECO:0000256" key="4">
    <source>
        <dbReference type="RuleBase" id="RU361169"/>
    </source>
</evidence>
<dbReference type="EMBL" id="QVEW01000004">
    <property type="protein sequence ID" value="RGB99324.1"/>
    <property type="molecule type" value="Genomic_DNA"/>
</dbReference>
<gene>
    <name evidence="10" type="ORF">C7J97_05735</name>
    <name evidence="8" type="ORF">CGS55_12435</name>
    <name evidence="9" type="ORF">CGS56_12615</name>
    <name evidence="12" type="ORF">DWZ04_05510</name>
    <name evidence="11" type="ORF">DWZ25_05935</name>
    <name evidence="7" type="ORF">GKD85_04765</name>
    <name evidence="6" type="ORF">GKE10_10570</name>
</gene>
<dbReference type="SMART" id="SM00710">
    <property type="entry name" value="PbH1"/>
    <property type="match status" value="6"/>
</dbReference>
<evidence type="ECO:0000313" key="15">
    <source>
        <dbReference type="Proteomes" id="UP000252378"/>
    </source>
</evidence>
<dbReference type="InterPro" id="IPR024535">
    <property type="entry name" value="RHGA/B-epi-like_pectate_lyase"/>
</dbReference>
<dbReference type="Proteomes" id="UP000219901">
    <property type="component" value="Unassembled WGS sequence"/>
</dbReference>
<evidence type="ECO:0000313" key="16">
    <source>
        <dbReference type="Proteomes" id="UP000260782"/>
    </source>
</evidence>
<evidence type="ECO:0000259" key="5">
    <source>
        <dbReference type="Pfam" id="PF12708"/>
    </source>
</evidence>
<evidence type="ECO:0000313" key="12">
    <source>
        <dbReference type="EMBL" id="RGB99324.1"/>
    </source>
</evidence>
<dbReference type="EMBL" id="WKQE01000004">
    <property type="protein sequence ID" value="MSC80136.1"/>
    <property type="molecule type" value="Genomic_DNA"/>
</dbReference>
<dbReference type="Proteomes" id="UP000260783">
    <property type="component" value="Unassembled WGS sequence"/>
</dbReference>
<evidence type="ECO:0000313" key="19">
    <source>
        <dbReference type="Proteomes" id="UP000477010"/>
    </source>
</evidence>
<reference evidence="18 19" key="5">
    <citation type="journal article" date="2019" name="Nat. Med.">
        <title>A library of human gut bacterial isolates paired with longitudinal multiomics data enables mechanistic microbiome research.</title>
        <authorList>
            <person name="Poyet M."/>
            <person name="Groussin M."/>
            <person name="Gibbons S.M."/>
            <person name="Avila-Pacheco J."/>
            <person name="Jiang X."/>
            <person name="Kearney S.M."/>
            <person name="Perrotta A.R."/>
            <person name="Berdy B."/>
            <person name="Zhao S."/>
            <person name="Lieberman T.D."/>
            <person name="Swanson P.K."/>
            <person name="Smith M."/>
            <person name="Roesemann S."/>
            <person name="Alexander J.E."/>
            <person name="Rich S.A."/>
            <person name="Livny J."/>
            <person name="Vlamakis H."/>
            <person name="Clish C."/>
            <person name="Bullock K."/>
            <person name="Deik A."/>
            <person name="Scott J."/>
            <person name="Pierce K.A."/>
            <person name="Xavier R.J."/>
            <person name="Alm E.J."/>
        </authorList>
    </citation>
    <scope>NUCLEOTIDE SEQUENCE [LARGE SCALE GENOMIC DNA]</scope>
    <source>
        <strain evidence="6 18">BIOML-B1</strain>
        <strain evidence="7 19">BIOML-B9</strain>
    </source>
</reference>
<dbReference type="InterPro" id="IPR006626">
    <property type="entry name" value="PbH1"/>
</dbReference>
<evidence type="ECO:0000313" key="18">
    <source>
        <dbReference type="Proteomes" id="UP000462091"/>
    </source>
</evidence>
<dbReference type="InterPro" id="IPR012334">
    <property type="entry name" value="Pectin_lyas_fold"/>
</dbReference>
<dbReference type="EMBL" id="NMTW01000047">
    <property type="protein sequence ID" value="PDX74727.1"/>
    <property type="molecule type" value="Genomic_DNA"/>
</dbReference>
<evidence type="ECO:0000313" key="13">
    <source>
        <dbReference type="Proteomes" id="UP000219901"/>
    </source>
</evidence>
<dbReference type="Proteomes" id="UP000260782">
    <property type="component" value="Unassembled WGS sequence"/>
</dbReference>
<protein>
    <submittedName>
        <fullName evidence="8">Endopolygalacturonase</fullName>
    </submittedName>
    <submittedName>
        <fullName evidence="6">Glycoside hydrolase family 28 protein</fullName>
    </submittedName>
</protein>
<dbReference type="InterPro" id="IPR011050">
    <property type="entry name" value="Pectin_lyase_fold/virulence"/>
</dbReference>
<sequence>MVYSVTKYGAVGDGATNDAAAIQSAIDACNAAGGGRVVLEGGHTYYSSSIELKSNVELHLEQGALLKAHSDISTYFNPNGDDASVAAVSGAKAVDRPVAKPAYTFIHAKDADNFSITGQGAVDGNVYAFMKRASRYYFNGDFYPRPTMVYVEHCNHISFHDVTLQNSPFWTLHPAGCNDVLISNIRVLNPLDCTNSDGIDPDHSTNVRIIGCHVQCADDCICLKTTAGNNEYGPTKNVIISNCTLTSTSAAIKIGTEGVADFENILVDNCIITGSNRGLSIQIRDGGCVRNVSFSNIMIETRRFAECWWGCAEPIVMTTHDRNANTHSGSIENVRFFNVTCKGENGVFLSGNEENHIKNVLFENVNVCLEATSKWERGMYDLRPIPPEKEGMLHQKSAAMFLRWVDGVTVRNSTLGFAGEDRSDFAQALLTQNCTNVQTMGLTAEAAAPEYQSIELG</sequence>
<dbReference type="EMBL" id="PXUP01000006">
    <property type="protein sequence ID" value="RCH47001.1"/>
    <property type="molecule type" value="Genomic_DNA"/>
</dbReference>
<dbReference type="Proteomes" id="UP000477010">
    <property type="component" value="Unassembled WGS sequence"/>
</dbReference>
<keyword evidence="2 4" id="KW-0378">Hydrolase</keyword>
<evidence type="ECO:0000313" key="6">
    <source>
        <dbReference type="EMBL" id="MSC52337.1"/>
    </source>
</evidence>
<dbReference type="Proteomes" id="UP000462091">
    <property type="component" value="Unassembled WGS sequence"/>
</dbReference>
<dbReference type="PANTHER" id="PTHR31339">
    <property type="entry name" value="PECTIN LYASE-RELATED"/>
    <property type="match status" value="1"/>
</dbReference>
<dbReference type="EMBL" id="WKQM01000022">
    <property type="protein sequence ID" value="MSC52337.1"/>
    <property type="molecule type" value="Genomic_DNA"/>
</dbReference>
<evidence type="ECO:0000256" key="2">
    <source>
        <dbReference type="ARBA" id="ARBA00022801"/>
    </source>
</evidence>
<dbReference type="Gene3D" id="2.160.20.10">
    <property type="entry name" value="Single-stranded right-handed beta-helix, Pectin lyase-like"/>
    <property type="match status" value="1"/>
</dbReference>
<dbReference type="EMBL" id="NMTV01000068">
    <property type="protein sequence ID" value="PDX71567.1"/>
    <property type="molecule type" value="Genomic_DNA"/>
</dbReference>
<evidence type="ECO:0000313" key="8">
    <source>
        <dbReference type="EMBL" id="PDX71567.1"/>
    </source>
</evidence>
<dbReference type="EMBL" id="QVES01000004">
    <property type="protein sequence ID" value="RGB88115.1"/>
    <property type="molecule type" value="Genomic_DNA"/>
</dbReference>
<accession>A0A2A6ZXK7</accession>
<dbReference type="GO" id="GO:0004650">
    <property type="term" value="F:polygalacturonase activity"/>
    <property type="evidence" value="ECO:0007669"/>
    <property type="project" value="InterPro"/>
</dbReference>
<reference evidence="8" key="2">
    <citation type="submission" date="2017-07" db="EMBL/GenBank/DDBJ databases">
        <authorList>
            <person name="Sun Z.S."/>
            <person name="Albrecht U."/>
            <person name="Echele G."/>
            <person name="Lee C.C."/>
        </authorList>
    </citation>
    <scope>NUCLEOTIDE SEQUENCE</scope>
    <source>
        <strain evidence="8">CNCM I 4546</strain>
        <strain evidence="9">CNCM I 4573</strain>
    </source>
</reference>
<reference evidence="13 14" key="1">
    <citation type="journal article" date="2017" name="Front. Microbiol.">
        <title>New Insights into the Diversity of the Genus Faecalibacterium.</title>
        <authorList>
            <person name="Benevides L."/>
            <person name="Burman S."/>
            <person name="Martin R."/>
            <person name="Robert V."/>
            <person name="Thomas M."/>
            <person name="Miquel S."/>
            <person name="Chain F."/>
            <person name="Sokol H."/>
            <person name="Bermudez-Humaran L.G."/>
            <person name="Morrison M."/>
            <person name="Langella P."/>
            <person name="Azevedo V.A."/>
            <person name="Chatel J.M."/>
            <person name="Soares S."/>
        </authorList>
    </citation>
    <scope>NUCLEOTIDE SEQUENCE [LARGE SCALE GENOMIC DNA]</scope>
    <source>
        <strain evidence="8 13">CNCM I 4546</strain>
        <strain evidence="9 14">CNCM I 4573</strain>
    </source>
</reference>
<evidence type="ECO:0000256" key="3">
    <source>
        <dbReference type="ARBA" id="ARBA00023295"/>
    </source>
</evidence>
<evidence type="ECO:0000313" key="11">
    <source>
        <dbReference type="EMBL" id="RGB88115.1"/>
    </source>
</evidence>
<comment type="similarity">
    <text evidence="1 4">Belongs to the glycosyl hydrolase 28 family.</text>
</comment>